<organism evidence="1">
    <name type="scientific">uncultured Poseidoniia archaeon</name>
    <dbReference type="NCBI Taxonomy" id="1697135"/>
    <lineage>
        <taxon>Archaea</taxon>
        <taxon>Methanobacteriati</taxon>
        <taxon>Thermoplasmatota</taxon>
        <taxon>Candidatus Poseidoniia</taxon>
        <taxon>environmental samples</taxon>
    </lineage>
</organism>
<reference evidence="1" key="2">
    <citation type="journal article" date="2015" name="ISME J.">
        <title>A new class of marine Euryarchaeota group II from the Mediterranean deep chlorophyll maximum.</title>
        <authorList>
            <person name="Martin-Cuadrado A.B."/>
            <person name="Garcia-Heredia I."/>
            <person name="Molto A.G."/>
            <person name="Lopez-Ubeda R."/>
            <person name="Kimes N."/>
            <person name="Lopez-Garcia P."/>
            <person name="Moreira D."/>
            <person name="Rodriguez-Valera F."/>
        </authorList>
    </citation>
    <scope>NUCLEOTIDE SEQUENCE</scope>
</reference>
<dbReference type="AlphaFoldDB" id="A0A1B1TCH0"/>
<evidence type="ECO:0000313" key="1">
    <source>
        <dbReference type="EMBL" id="ANV79980.1"/>
    </source>
</evidence>
<sequence>MAESWLVLKCPACKICHGRKSTGHLCPHCGQRIGDNSEVVDKAVDSNDLRMKVVLANTPEELRALLQSKLSKDSSLVGKEYNPAAGLRVVKDSCDDKGIIYQKIIAEKLRKNGLEIDVVDFMEHVETQGLVIRIESGIWQFLE</sequence>
<dbReference type="EMBL" id="KP211863">
    <property type="protein sequence ID" value="ANV79980.1"/>
    <property type="molecule type" value="Genomic_DNA"/>
</dbReference>
<name>A0A1B1TCH0_9ARCH</name>
<reference evidence="1" key="1">
    <citation type="submission" date="2014-11" db="EMBL/GenBank/DDBJ databases">
        <authorList>
            <person name="Zhu J."/>
            <person name="Qi W."/>
            <person name="Song R."/>
        </authorList>
    </citation>
    <scope>NUCLEOTIDE SEQUENCE</scope>
</reference>
<proteinExistence type="predicted"/>
<protein>
    <submittedName>
        <fullName evidence="1">Uncharacterized protein</fullName>
    </submittedName>
</protein>
<accession>A0A1B1TCH0</accession>